<organism evidence="3 4">
    <name type="scientific">Elaeis guineensis var. tenera</name>
    <name type="common">Oil palm</name>
    <dbReference type="NCBI Taxonomy" id="51953"/>
    <lineage>
        <taxon>Eukaryota</taxon>
        <taxon>Viridiplantae</taxon>
        <taxon>Streptophyta</taxon>
        <taxon>Embryophyta</taxon>
        <taxon>Tracheophyta</taxon>
        <taxon>Spermatophyta</taxon>
        <taxon>Magnoliopsida</taxon>
        <taxon>Liliopsida</taxon>
        <taxon>Arecaceae</taxon>
        <taxon>Arecoideae</taxon>
        <taxon>Cocoseae</taxon>
        <taxon>Elaeidinae</taxon>
        <taxon>Elaeis</taxon>
    </lineage>
</organism>
<dbReference type="PANTHER" id="PTHR12979">
    <property type="entry name" value="CCR4-NOT TRANSCRIPTION COMPLEX SUBUNIT 10"/>
    <property type="match status" value="1"/>
</dbReference>
<keyword evidence="3" id="KW-1185">Reference proteome</keyword>
<dbReference type="InParanoid" id="A0A6I9RJK1"/>
<accession>A0A6I9RJK1</accession>
<reference evidence="4" key="1">
    <citation type="submission" date="2025-08" db="UniProtKB">
        <authorList>
            <consortium name="RefSeq"/>
        </authorList>
    </citation>
    <scope>IDENTIFICATION</scope>
</reference>
<protein>
    <submittedName>
        <fullName evidence="4">CCR4-NOT transcription complex subunit 10</fullName>
    </submittedName>
</protein>
<dbReference type="RefSeq" id="XP_010927368.2">
    <property type="nucleotide sequence ID" value="XM_010929066.3"/>
</dbReference>
<dbReference type="SUPFAM" id="SSF48452">
    <property type="entry name" value="TPR-like"/>
    <property type="match status" value="1"/>
</dbReference>
<dbReference type="InterPro" id="IPR011990">
    <property type="entry name" value="TPR-like_helical_dom_sf"/>
</dbReference>
<dbReference type="GO" id="GO:0006402">
    <property type="term" value="P:mRNA catabolic process"/>
    <property type="evidence" value="ECO:0007669"/>
    <property type="project" value="TreeGrafter"/>
</dbReference>
<feature type="region of interest" description="Disordered" evidence="2">
    <location>
        <begin position="1"/>
        <end position="29"/>
    </location>
</feature>
<dbReference type="GO" id="GO:0017148">
    <property type="term" value="P:negative regulation of translation"/>
    <property type="evidence" value="ECO:0007669"/>
    <property type="project" value="TreeGrafter"/>
</dbReference>
<dbReference type="InterPro" id="IPR039740">
    <property type="entry name" value="CNOT10"/>
</dbReference>
<evidence type="ECO:0000313" key="3">
    <source>
        <dbReference type="Proteomes" id="UP000504607"/>
    </source>
</evidence>
<dbReference type="AlphaFoldDB" id="A0A6I9RJK1"/>
<evidence type="ECO:0000256" key="2">
    <source>
        <dbReference type="SAM" id="MobiDB-lite"/>
    </source>
</evidence>
<name>A0A6I9RJK1_ELAGV</name>
<evidence type="ECO:0000256" key="1">
    <source>
        <dbReference type="ARBA" id="ARBA00010080"/>
    </source>
</evidence>
<feature type="region of interest" description="Disordered" evidence="2">
    <location>
        <begin position="248"/>
        <end position="272"/>
    </location>
</feature>
<proteinExistence type="inferred from homology"/>
<comment type="similarity">
    <text evidence="1">Belongs to the CNOT10 family.</text>
</comment>
<dbReference type="Proteomes" id="UP000504607">
    <property type="component" value="Chromosome 8"/>
</dbReference>
<dbReference type="Gene3D" id="1.25.40.10">
    <property type="entry name" value="Tetratricopeptide repeat domain"/>
    <property type="match status" value="1"/>
</dbReference>
<dbReference type="PANTHER" id="PTHR12979:SF5">
    <property type="entry name" value="CCR4-NOT TRANSCRIPTION COMPLEX SUBUNIT 10"/>
    <property type="match status" value="1"/>
</dbReference>
<gene>
    <name evidence="4" type="primary">LOC105049432</name>
</gene>
<evidence type="ECO:0000313" key="4">
    <source>
        <dbReference type="RefSeq" id="XP_010927368.2"/>
    </source>
</evidence>
<dbReference type="GO" id="GO:0030014">
    <property type="term" value="C:CCR4-NOT complex"/>
    <property type="evidence" value="ECO:0007669"/>
    <property type="project" value="InterPro"/>
</dbReference>
<sequence>MDAREPLPPSVSTTGPGGNDGPANEDGPLSDAERLAKEAAVLFHSRRFSECINILNQLLQKKGDDPKVLHNIAVTEYFRDGCSDPGKLLDVLNKVKKRSEDLVRASVERMEVGSNINSSATSGSNVNSTVLPQLLAPNTDNIIHADDYDTSVVVLNIAVILYHLHEYALALSVLQPLYQNIEPIDEATALHVCLLLLDVALACQDASKAADVIQYLEKSFGAGHMINQVDNGSIAQHHSNQGLKVSATSNTTVPDASGSDSSGGTNVPDNALTRTLSDDALEYETL</sequence>
<feature type="non-terminal residue" evidence="4">
    <location>
        <position position="286"/>
    </location>
</feature>
<dbReference type="OrthoDB" id="25157at2759"/>